<keyword evidence="7" id="KW-0443">Lipid metabolism</keyword>
<accession>A0AA44BC29</accession>
<dbReference type="InterPro" id="IPR017438">
    <property type="entry name" value="ATP-NAD_kinase_N"/>
</dbReference>
<keyword evidence="7" id="KW-0594">Phospholipid biosynthesis</keyword>
<dbReference type="InterPro" id="IPR045540">
    <property type="entry name" value="YegS/DAGK_C"/>
</dbReference>
<gene>
    <name evidence="10" type="ORF">ISALK_00430</name>
</gene>
<evidence type="ECO:0000259" key="9">
    <source>
        <dbReference type="PROSITE" id="PS50146"/>
    </source>
</evidence>
<dbReference type="Pfam" id="PF00781">
    <property type="entry name" value="DAGK_cat"/>
    <property type="match status" value="1"/>
</dbReference>
<evidence type="ECO:0000256" key="7">
    <source>
        <dbReference type="ARBA" id="ARBA00023209"/>
    </source>
</evidence>
<keyword evidence="11" id="KW-1185">Reference proteome</keyword>
<dbReference type="InterPro" id="IPR001206">
    <property type="entry name" value="Diacylglycerol_kinase_cat_dom"/>
</dbReference>
<evidence type="ECO:0000256" key="8">
    <source>
        <dbReference type="ARBA" id="ARBA00023264"/>
    </source>
</evidence>
<evidence type="ECO:0000256" key="4">
    <source>
        <dbReference type="ARBA" id="ARBA00022741"/>
    </source>
</evidence>
<dbReference type="AlphaFoldDB" id="A0AA44BC29"/>
<evidence type="ECO:0000313" key="11">
    <source>
        <dbReference type="Proteomes" id="UP000449710"/>
    </source>
</evidence>
<dbReference type="GO" id="GO:0008654">
    <property type="term" value="P:phospholipid biosynthetic process"/>
    <property type="evidence" value="ECO:0007669"/>
    <property type="project" value="UniProtKB-KW"/>
</dbReference>
<dbReference type="SUPFAM" id="SSF111331">
    <property type="entry name" value="NAD kinase/diacylglycerol kinase-like"/>
    <property type="match status" value="1"/>
</dbReference>
<reference evidence="10 11" key="1">
    <citation type="submission" date="2019-04" db="EMBL/GenBank/DDBJ databases">
        <title>Isachenkonia alkalipeptolytica gen. nov. sp. nov. a new anaerobic, alkiliphilic organothrophic bacterium capable to reduce synthesized ferrihydrite isolated from a soda lake.</title>
        <authorList>
            <person name="Toshchakov S.V."/>
            <person name="Zavarzina D.G."/>
            <person name="Zhilina T.N."/>
            <person name="Kostrikina N.A."/>
            <person name="Kublanov I.V."/>
        </authorList>
    </citation>
    <scope>NUCLEOTIDE SEQUENCE [LARGE SCALE GENOMIC DNA]</scope>
    <source>
        <strain evidence="10 11">Z-1701</strain>
    </source>
</reference>
<keyword evidence="3" id="KW-0808">Transferase</keyword>
<dbReference type="SMART" id="SM00046">
    <property type="entry name" value="DAGKc"/>
    <property type="match status" value="1"/>
</dbReference>
<dbReference type="PANTHER" id="PTHR12358">
    <property type="entry name" value="SPHINGOSINE KINASE"/>
    <property type="match status" value="1"/>
</dbReference>
<evidence type="ECO:0000256" key="3">
    <source>
        <dbReference type="ARBA" id="ARBA00022679"/>
    </source>
</evidence>
<name>A0AA44BC29_9CLOT</name>
<evidence type="ECO:0000313" key="10">
    <source>
        <dbReference type="EMBL" id="NBG86954.1"/>
    </source>
</evidence>
<dbReference type="Proteomes" id="UP000449710">
    <property type="component" value="Unassembled WGS sequence"/>
</dbReference>
<comment type="cofactor">
    <cofactor evidence="1">
        <name>Mg(2+)</name>
        <dbReference type="ChEBI" id="CHEBI:18420"/>
    </cofactor>
</comment>
<sequence>MEKSSTTEIQKRRIPMRKILFVINPAAGKGKGLKAIPKIRQRFEKFDYEIIISKEVNGITALVQEELHKNYTDVIAVGGDGTLGEVINGIIGKDIKVGAIPLGSGNDFIKTLGLSEDFETRLTAIEKGRTEELYVPSVNEHYFINVLGWGVDAEIIKEKNKNIIREGKLNYLFSTLKMLWIYQPKEATVYIDDKKFTKEVYLVAVGNGQFIGNGMKVCPGGNPREKAFEICVVEKMPLRTLLRHFPKIFKGTHGTVQGIHLLKGHSIRVRFPEKTVIQEDGTLRQATEILLKKEKKIEMII</sequence>
<dbReference type="InterPro" id="IPR005218">
    <property type="entry name" value="Diacylglycerol/lipid_kinase"/>
</dbReference>
<keyword evidence="4" id="KW-0547">Nucleotide-binding</keyword>
<feature type="domain" description="DAGKc" evidence="9">
    <location>
        <begin position="14"/>
        <end position="141"/>
    </location>
</feature>
<evidence type="ECO:0000256" key="2">
    <source>
        <dbReference type="ARBA" id="ARBA00005983"/>
    </source>
</evidence>
<dbReference type="Gene3D" id="2.60.200.40">
    <property type="match status" value="1"/>
</dbReference>
<evidence type="ECO:0000256" key="6">
    <source>
        <dbReference type="ARBA" id="ARBA00022840"/>
    </source>
</evidence>
<dbReference type="GO" id="GO:0016301">
    <property type="term" value="F:kinase activity"/>
    <property type="evidence" value="ECO:0007669"/>
    <property type="project" value="UniProtKB-KW"/>
</dbReference>
<organism evidence="10 11">
    <name type="scientific">Isachenkonia alkalipeptolytica</name>
    <dbReference type="NCBI Taxonomy" id="2565777"/>
    <lineage>
        <taxon>Bacteria</taxon>
        <taxon>Bacillati</taxon>
        <taxon>Bacillota</taxon>
        <taxon>Clostridia</taxon>
        <taxon>Eubacteriales</taxon>
        <taxon>Clostridiaceae</taxon>
        <taxon>Isachenkonia</taxon>
    </lineage>
</organism>
<dbReference type="InterPro" id="IPR050187">
    <property type="entry name" value="Lipid_Phosphate_FormReg"/>
</dbReference>
<keyword evidence="7" id="KW-0444">Lipid biosynthesis</keyword>
<dbReference type="InterPro" id="IPR016064">
    <property type="entry name" value="NAD/diacylglycerol_kinase_sf"/>
</dbReference>
<dbReference type="GO" id="GO:0005524">
    <property type="term" value="F:ATP binding"/>
    <property type="evidence" value="ECO:0007669"/>
    <property type="project" value="UniProtKB-KW"/>
</dbReference>
<keyword evidence="8" id="KW-1208">Phospholipid metabolism</keyword>
<protein>
    <submittedName>
        <fullName evidence="10">Diacylglycerol kinase family lipid kinase</fullName>
    </submittedName>
</protein>
<evidence type="ECO:0000256" key="1">
    <source>
        <dbReference type="ARBA" id="ARBA00001946"/>
    </source>
</evidence>
<comment type="caution">
    <text evidence="10">The sequence shown here is derived from an EMBL/GenBank/DDBJ whole genome shotgun (WGS) entry which is preliminary data.</text>
</comment>
<evidence type="ECO:0000256" key="5">
    <source>
        <dbReference type="ARBA" id="ARBA00022777"/>
    </source>
</evidence>
<proteinExistence type="inferred from homology"/>
<keyword evidence="5 10" id="KW-0418">Kinase</keyword>
<keyword evidence="6" id="KW-0067">ATP-binding</keyword>
<dbReference type="NCBIfam" id="TIGR00147">
    <property type="entry name" value="YegS/Rv2252/BmrU family lipid kinase"/>
    <property type="match status" value="1"/>
</dbReference>
<dbReference type="Gene3D" id="3.40.50.10330">
    <property type="entry name" value="Probable inorganic polyphosphate/atp-NAD kinase, domain 1"/>
    <property type="match status" value="1"/>
</dbReference>
<dbReference type="PANTHER" id="PTHR12358:SF54">
    <property type="entry name" value="SPHINGOSINE KINASE RELATED PROTEIN"/>
    <property type="match status" value="1"/>
</dbReference>
<dbReference type="PROSITE" id="PS50146">
    <property type="entry name" value="DAGK"/>
    <property type="match status" value="1"/>
</dbReference>
<dbReference type="Pfam" id="PF19279">
    <property type="entry name" value="YegS_C"/>
    <property type="match status" value="1"/>
</dbReference>
<dbReference type="EMBL" id="SUMG01000001">
    <property type="protein sequence ID" value="NBG86954.1"/>
    <property type="molecule type" value="Genomic_DNA"/>
</dbReference>
<comment type="similarity">
    <text evidence="2">Belongs to the diacylglycerol/lipid kinase family.</text>
</comment>